<feature type="domain" description="Longin" evidence="6">
    <location>
        <begin position="47"/>
        <end position="93"/>
    </location>
</feature>
<dbReference type="SMART" id="SM01270">
    <property type="entry name" value="Longin"/>
    <property type="match status" value="1"/>
</dbReference>
<keyword evidence="5" id="KW-1133">Transmembrane helix</keyword>
<keyword evidence="8" id="KW-1185">Reference proteome</keyword>
<dbReference type="SUPFAM" id="SSF64356">
    <property type="entry name" value="SNARE-like"/>
    <property type="match status" value="1"/>
</dbReference>
<accession>A0AA88VVE5</accession>
<evidence type="ECO:0000256" key="4">
    <source>
        <dbReference type="SAM" id="MobiDB-lite"/>
    </source>
</evidence>
<protein>
    <recommendedName>
        <fullName evidence="6">Longin domain-containing protein</fullName>
    </recommendedName>
</protein>
<dbReference type="PROSITE" id="PS50859">
    <property type="entry name" value="LONGIN"/>
    <property type="match status" value="1"/>
</dbReference>
<keyword evidence="3 5" id="KW-0472">Membrane</keyword>
<name>A0AA88VVE5_9ASTE</name>
<gene>
    <name evidence="7" type="ORF">RJ639_009129</name>
</gene>
<sequence length="282" mass="31445">MGSIQDTVYYCCVSKNSRILYVFSNGEPEIENLAALCLERAPPYHKWYFHTMNKKTFGFFMESGYVYFAIADKGLGKPGVLQFIERVKEEFKKVAKKGSSRSMSNLDSVCLQEQLVPVIRHLIASLEHVSESGTQWPAGVPSRHGVEFSLSPCDEAIGQIEAGVSTKAPLLGKPSKSSRHEKKKMKDHLIAVRDIELEEHRKSADRGVKVDSGTLDSNNQGAPVSSISLQKDLRSMRTRSSTQNLRKKCCRQVRIVLAIDAAVCLVLLVIWLVICSGIECIR</sequence>
<evidence type="ECO:0000256" key="3">
    <source>
        <dbReference type="ARBA" id="ARBA00023136"/>
    </source>
</evidence>
<keyword evidence="5" id="KW-0812">Transmembrane</keyword>
<feature type="transmembrane region" description="Helical" evidence="5">
    <location>
        <begin position="255"/>
        <end position="274"/>
    </location>
</feature>
<dbReference type="Proteomes" id="UP001188597">
    <property type="component" value="Unassembled WGS sequence"/>
</dbReference>
<comment type="subcellular location">
    <subcellularLocation>
        <location evidence="1">Membrane</location>
    </subcellularLocation>
</comment>
<dbReference type="EMBL" id="JAVXUP010001191">
    <property type="protein sequence ID" value="KAK3014798.1"/>
    <property type="molecule type" value="Genomic_DNA"/>
</dbReference>
<dbReference type="InterPro" id="IPR044783">
    <property type="entry name" value="PHYL"/>
</dbReference>
<dbReference type="PANTHER" id="PTHR47461:SF1">
    <property type="entry name" value="PHYTOLONGIN PHYL1.2"/>
    <property type="match status" value="1"/>
</dbReference>
<reference evidence="7" key="1">
    <citation type="submission" date="2022-12" db="EMBL/GenBank/DDBJ databases">
        <title>Draft genome assemblies for two species of Escallonia (Escalloniales).</title>
        <authorList>
            <person name="Chanderbali A."/>
            <person name="Dervinis C."/>
            <person name="Anghel I."/>
            <person name="Soltis D."/>
            <person name="Soltis P."/>
            <person name="Zapata F."/>
        </authorList>
    </citation>
    <scope>NUCLEOTIDE SEQUENCE</scope>
    <source>
        <strain evidence="7">UCBG64.0493</strain>
        <tissue evidence="7">Leaf</tissue>
    </source>
</reference>
<evidence type="ECO:0000256" key="2">
    <source>
        <dbReference type="ARBA" id="ARBA00008025"/>
    </source>
</evidence>
<comment type="caution">
    <text evidence="7">The sequence shown here is derived from an EMBL/GenBank/DDBJ whole genome shotgun (WGS) entry which is preliminary data.</text>
</comment>
<dbReference type="InterPro" id="IPR011012">
    <property type="entry name" value="Longin-like_dom_sf"/>
</dbReference>
<evidence type="ECO:0000256" key="1">
    <source>
        <dbReference type="ARBA" id="ARBA00004370"/>
    </source>
</evidence>
<evidence type="ECO:0000313" key="8">
    <source>
        <dbReference type="Proteomes" id="UP001188597"/>
    </source>
</evidence>
<dbReference type="Gene3D" id="3.30.450.50">
    <property type="entry name" value="Longin domain"/>
    <property type="match status" value="1"/>
</dbReference>
<proteinExistence type="inferred from homology"/>
<evidence type="ECO:0000256" key="5">
    <source>
        <dbReference type="SAM" id="Phobius"/>
    </source>
</evidence>
<feature type="region of interest" description="Disordered" evidence="4">
    <location>
        <begin position="203"/>
        <end position="223"/>
    </location>
</feature>
<dbReference type="AlphaFoldDB" id="A0AA88VVE5"/>
<evidence type="ECO:0000259" key="6">
    <source>
        <dbReference type="PROSITE" id="PS50859"/>
    </source>
</evidence>
<organism evidence="7 8">
    <name type="scientific">Escallonia herrerae</name>
    <dbReference type="NCBI Taxonomy" id="1293975"/>
    <lineage>
        <taxon>Eukaryota</taxon>
        <taxon>Viridiplantae</taxon>
        <taxon>Streptophyta</taxon>
        <taxon>Embryophyta</taxon>
        <taxon>Tracheophyta</taxon>
        <taxon>Spermatophyta</taxon>
        <taxon>Magnoliopsida</taxon>
        <taxon>eudicotyledons</taxon>
        <taxon>Gunneridae</taxon>
        <taxon>Pentapetalae</taxon>
        <taxon>asterids</taxon>
        <taxon>campanulids</taxon>
        <taxon>Escalloniales</taxon>
        <taxon>Escalloniaceae</taxon>
        <taxon>Escallonia</taxon>
    </lineage>
</organism>
<dbReference type="GO" id="GO:0016020">
    <property type="term" value="C:membrane"/>
    <property type="evidence" value="ECO:0007669"/>
    <property type="project" value="UniProtKB-SubCell"/>
</dbReference>
<dbReference type="InterPro" id="IPR010908">
    <property type="entry name" value="Longin_dom"/>
</dbReference>
<dbReference type="PANTHER" id="PTHR47461">
    <property type="entry name" value="PHYTOLONGIN PHYL1.2"/>
    <property type="match status" value="1"/>
</dbReference>
<comment type="similarity">
    <text evidence="2">Belongs to the synaptobrevin family.</text>
</comment>
<feature type="compositionally biased region" description="Polar residues" evidence="4">
    <location>
        <begin position="214"/>
        <end position="223"/>
    </location>
</feature>
<evidence type="ECO:0000313" key="7">
    <source>
        <dbReference type="EMBL" id="KAK3014798.1"/>
    </source>
</evidence>